<dbReference type="GeneID" id="27682723"/>
<feature type="domain" description="Carrier" evidence="5">
    <location>
        <begin position="376"/>
        <end position="452"/>
    </location>
</feature>
<dbReference type="SMART" id="SM00823">
    <property type="entry name" value="PKS_PP"/>
    <property type="match status" value="1"/>
</dbReference>
<dbReference type="SMART" id="SM01294">
    <property type="entry name" value="PKS_PP_betabranch"/>
    <property type="match status" value="1"/>
</dbReference>
<dbReference type="GO" id="GO:0043041">
    <property type="term" value="P:amino acid activation for nonribosomal peptide biosynthetic process"/>
    <property type="evidence" value="ECO:0007669"/>
    <property type="project" value="TreeGrafter"/>
</dbReference>
<evidence type="ECO:0000256" key="4">
    <source>
        <dbReference type="SAM" id="MobiDB-lite"/>
    </source>
</evidence>
<dbReference type="GO" id="GO:0031177">
    <property type="term" value="F:phosphopantetheine binding"/>
    <property type="evidence" value="ECO:0007669"/>
    <property type="project" value="InterPro"/>
</dbReference>
<evidence type="ECO:0000256" key="3">
    <source>
        <dbReference type="ARBA" id="ARBA00022598"/>
    </source>
</evidence>
<dbReference type="PhylomeDB" id="A0A0A2I8U6"/>
<keyword evidence="7" id="KW-0575">Peroxidase</keyword>
<evidence type="ECO:0000256" key="2">
    <source>
        <dbReference type="ARBA" id="ARBA00022553"/>
    </source>
</evidence>
<keyword evidence="3" id="KW-0436">Ligase</keyword>
<organism evidence="7 8">
    <name type="scientific">Penicillium expansum</name>
    <name type="common">Blue mold rot fungus</name>
    <dbReference type="NCBI Taxonomy" id="27334"/>
    <lineage>
        <taxon>Eukaryota</taxon>
        <taxon>Fungi</taxon>
        <taxon>Dikarya</taxon>
        <taxon>Ascomycota</taxon>
        <taxon>Pezizomycotina</taxon>
        <taxon>Eurotiomycetes</taxon>
        <taxon>Eurotiomycetidae</taxon>
        <taxon>Eurotiales</taxon>
        <taxon>Aspergillaceae</taxon>
        <taxon>Penicillium</taxon>
    </lineage>
</organism>
<dbReference type="SUPFAM" id="SSF47336">
    <property type="entry name" value="ACP-like"/>
    <property type="match status" value="1"/>
</dbReference>
<dbReference type="VEuPathDB" id="FungiDB:PEXP_005390"/>
<proteinExistence type="predicted"/>
<comment type="caution">
    <text evidence="7">The sequence shown here is derived from an EMBL/GenBank/DDBJ whole genome shotgun (WGS) entry which is preliminary data.</text>
</comment>
<dbReference type="Pfam" id="PF00550">
    <property type="entry name" value="PP-binding"/>
    <property type="match status" value="1"/>
</dbReference>
<keyword evidence="7" id="KW-0560">Oxidoreductase</keyword>
<dbReference type="Gene3D" id="3.30.559.10">
    <property type="entry name" value="Chloramphenicol acetyltransferase-like domain"/>
    <property type="match status" value="1"/>
</dbReference>
<protein>
    <submittedName>
        <fullName evidence="7">Chloroperoxidase</fullName>
    </submittedName>
</protein>
<dbReference type="InterPro" id="IPR036736">
    <property type="entry name" value="ACP-like_sf"/>
</dbReference>
<evidence type="ECO:0000313" key="7">
    <source>
        <dbReference type="EMBL" id="KGO60768.1"/>
    </source>
</evidence>
<dbReference type="Pfam" id="PF01328">
    <property type="entry name" value="Peroxidase_2"/>
    <property type="match status" value="1"/>
</dbReference>
<dbReference type="InterPro" id="IPR009081">
    <property type="entry name" value="PP-bd_ACP"/>
</dbReference>
<dbReference type="Gene3D" id="1.10.489.10">
    <property type="entry name" value="Chloroperoxidase-like"/>
    <property type="match status" value="1"/>
</dbReference>
<dbReference type="InterPro" id="IPR036851">
    <property type="entry name" value="Chloroperoxidase-like_sf"/>
</dbReference>
<dbReference type="OrthoDB" id="407298at2759"/>
<dbReference type="InterPro" id="IPR020806">
    <property type="entry name" value="PKS_PP-bd"/>
</dbReference>
<dbReference type="PROSITE" id="PS51405">
    <property type="entry name" value="HEME_HALOPEROXIDASE"/>
    <property type="match status" value="1"/>
</dbReference>
<dbReference type="PROSITE" id="PS00012">
    <property type="entry name" value="PHOSPHOPANTETHEINE"/>
    <property type="match status" value="1"/>
</dbReference>
<dbReference type="GO" id="GO:0044550">
    <property type="term" value="P:secondary metabolite biosynthetic process"/>
    <property type="evidence" value="ECO:0007669"/>
    <property type="project" value="TreeGrafter"/>
</dbReference>
<dbReference type="HOGENOM" id="CLU_348861_0_0_1"/>
<feature type="region of interest" description="Disordered" evidence="4">
    <location>
        <begin position="1"/>
        <end position="25"/>
    </location>
</feature>
<evidence type="ECO:0000259" key="5">
    <source>
        <dbReference type="PROSITE" id="PS50075"/>
    </source>
</evidence>
<dbReference type="InterPro" id="IPR023213">
    <property type="entry name" value="CAT-like_dom_sf"/>
</dbReference>
<evidence type="ECO:0000256" key="1">
    <source>
        <dbReference type="ARBA" id="ARBA00022450"/>
    </source>
</evidence>
<dbReference type="Proteomes" id="UP000030143">
    <property type="component" value="Unassembled WGS sequence"/>
</dbReference>
<dbReference type="Gene3D" id="1.10.1200.10">
    <property type="entry name" value="ACP-like"/>
    <property type="match status" value="1"/>
</dbReference>
<sequence>MPSPSQELENAEYRPAASGDLRSPCPTLNSLANHGLIHRDGRNITADQLKDALQLIGVGVDIRHTLVKRAFTVHNETSHTGLRNPGQVNESGIPVIDLDQTGRPHAVEHDVSLSREDRALGDCVKPDPDLVDRLVQYPGNKESFAISDLGRFRKRRYAEQKAKNSELNFDSSKHKVACGEAAIFQSIFASEADDRCYFRHIRRLNADAREACELRTGILIHPTAEGSISSLKEEPASAFVLTSEAEARFLVMASFDSKVIDVPQMEQVLKQFDRLVQQILEDPTQRIQHIYDSTIEMDLTEQFHLARIGPVSLPAEEVYSSVKSTWIVNPNDQECLVPPGGLAKYTNDGSVIIIRAKDAQIGQLKLRNKTLNGCAAITTVTQQKLQRVWSQVLDIPCEDILLDDSFFDLGGDSIRAIKLVSEARMGGLQLTVTTIFDHRSLFDMAEHAVEARPSVVISQEYTPFSLLDVTDVDAFISKMTPLLAWPGWKIVDAYPSRPLQGIAVLGTVQLPRYSMRYELFYMDTVLDRNQLFQSCQEIVSRNEILRTVFVEHEGISLGVVVDDLPCRIIEYEIERDVEAFSQKLYDVNVQSRIPLGSPFLKFFFVRHVDGPSSLIMRISHAQYYEISLPILLQQLSAFQHSVLITVATLPTAACALCLARRLSLDDVIFGEVVSGRNIGLPNADAIVGPLWHDNMLKARSSKGSVLRKLSIKDCTDWPETVDWFDSVVHQDVEHVEGLSFMAASSLMQTIYLHFEPLREIKVQAFPMGDILCIEVVTVESWSDFAVSLLDEKVDTIGQLVNHVHSRIL</sequence>
<gene>
    <name evidence="7" type="ORF">PEX2_100330</name>
</gene>
<keyword evidence="1" id="KW-0596">Phosphopantetheine</keyword>
<dbReference type="PANTHER" id="PTHR45527:SF3">
    <property type="entry name" value="SIDEROPHORE SYNTHETASE (EUROFUNG)"/>
    <property type="match status" value="1"/>
</dbReference>
<evidence type="ECO:0000259" key="6">
    <source>
        <dbReference type="PROSITE" id="PS51405"/>
    </source>
</evidence>
<dbReference type="SUPFAM" id="SSF47571">
    <property type="entry name" value="Cloroperoxidase"/>
    <property type="match status" value="1"/>
</dbReference>
<accession>A0A0A2I8U6</accession>
<dbReference type="GO" id="GO:0016874">
    <property type="term" value="F:ligase activity"/>
    <property type="evidence" value="ECO:0007669"/>
    <property type="project" value="UniProtKB-KW"/>
</dbReference>
<dbReference type="InterPro" id="IPR006162">
    <property type="entry name" value="Ppantetheine_attach_site"/>
</dbReference>
<name>A0A0A2I8U6_PENEN</name>
<evidence type="ECO:0000313" key="8">
    <source>
        <dbReference type="Proteomes" id="UP000030143"/>
    </source>
</evidence>
<dbReference type="InterPro" id="IPR000028">
    <property type="entry name" value="Chloroperoxidase"/>
</dbReference>
<dbReference type="STRING" id="27334.A0A0A2I8U6"/>
<dbReference type="PANTHER" id="PTHR45527">
    <property type="entry name" value="NONRIBOSOMAL PEPTIDE SYNTHETASE"/>
    <property type="match status" value="1"/>
</dbReference>
<dbReference type="GO" id="GO:0004601">
    <property type="term" value="F:peroxidase activity"/>
    <property type="evidence" value="ECO:0007669"/>
    <property type="project" value="UniProtKB-KW"/>
</dbReference>
<dbReference type="PROSITE" id="PS50075">
    <property type="entry name" value="CARRIER"/>
    <property type="match status" value="1"/>
</dbReference>
<dbReference type="EMBL" id="JQFZ01000062">
    <property type="protein sequence ID" value="KGO60768.1"/>
    <property type="molecule type" value="Genomic_DNA"/>
</dbReference>
<dbReference type="SUPFAM" id="SSF52777">
    <property type="entry name" value="CoA-dependent acyltransferases"/>
    <property type="match status" value="2"/>
</dbReference>
<dbReference type="FunFam" id="1.10.1200.10:FF:000005">
    <property type="entry name" value="Nonribosomal peptide synthetase 1"/>
    <property type="match status" value="1"/>
</dbReference>
<reference evidence="7 8" key="1">
    <citation type="journal article" date="2015" name="Mol. Plant Microbe Interact.">
        <title>Genome, transcriptome, and functional analyses of Penicillium expansum provide new insights into secondary metabolism and pathogenicity.</title>
        <authorList>
            <person name="Ballester A.R."/>
            <person name="Marcet-Houben M."/>
            <person name="Levin E."/>
            <person name="Sela N."/>
            <person name="Selma-Lazaro C."/>
            <person name="Carmona L."/>
            <person name="Wisniewski M."/>
            <person name="Droby S."/>
            <person name="Gonzalez-Candelas L."/>
            <person name="Gabaldon T."/>
        </authorList>
    </citation>
    <scope>NUCLEOTIDE SEQUENCE [LARGE SCALE GENOMIC DNA]</scope>
    <source>
        <strain evidence="7 8">MD-8</strain>
    </source>
</reference>
<keyword evidence="2" id="KW-0597">Phosphoprotein</keyword>
<dbReference type="AlphaFoldDB" id="A0A0A2I8U6"/>
<dbReference type="GO" id="GO:0005737">
    <property type="term" value="C:cytoplasm"/>
    <property type="evidence" value="ECO:0007669"/>
    <property type="project" value="TreeGrafter"/>
</dbReference>
<keyword evidence="8" id="KW-1185">Reference proteome</keyword>
<dbReference type="RefSeq" id="XP_016601778.1">
    <property type="nucleotide sequence ID" value="XM_016747303.1"/>
</dbReference>
<feature type="domain" description="Heme haloperoxidase family profile" evidence="6">
    <location>
        <begin position="9"/>
        <end position="225"/>
    </location>
</feature>